<evidence type="ECO:0000256" key="2">
    <source>
        <dbReference type="ARBA" id="ARBA00022801"/>
    </source>
</evidence>
<dbReference type="AlphaFoldDB" id="A0A8H7M2A6"/>
<protein>
    <submittedName>
        <fullName evidence="4">Amidase</fullName>
    </submittedName>
</protein>
<sequence length="591" mass="64268">MSRTIHTDSKPAETAWEISAARKRDDRANRLEPYAHWSLAELTPPPSHNNVVPLVHARLTDRERSFLASDVTDLAQRLATRECTALEVTTAFCKAAYAAQELTNCLTEVMFEQALARAQELDEHILTSGKVIGPLHGVPISIKDNIAVKGEDTATGFVAWAGRTIAEEDATVVRILRQAGAIIYVKTTNPQALGAVETLSNIYGRTTNPFNRSLGCGGSTGGEGALIASRGSLLGVGTDIGSSICHYYRGGFGLTSPSSLIYSHTLGVIRVPSAWCGIYGLKPSSDRLPASGLLSPYQGLDNTPVVTGPMAHSTRDLELFCRVISDYEPWTSDFSTLPIPWNSSLAQHRESDKLLIGIFTDDGVVAPHPPVIERLQKTREALIAAGHEVIDWVPMDHMKGFELGMKLLLLDGGEAIRTVLAESGEPAIPPVARLLNNYKEGGGHTLAESWAVNVQRDQFRARALKHWNDTALRSKSGRPVDAVLCPAAATLAPPPNTTSWIGYTSYWNLLDLPAVVFPSGKPLQASSWASASRSSDDQPRNPMEELVRAQWNPETFDGAPVGLQLVGRRWQEEKLLAVLKHVEDAVARFEK</sequence>
<dbReference type="Proteomes" id="UP000614334">
    <property type="component" value="Unassembled WGS sequence"/>
</dbReference>
<proteinExistence type="inferred from homology"/>
<dbReference type="Pfam" id="PF01425">
    <property type="entry name" value="Amidase"/>
    <property type="match status" value="2"/>
</dbReference>
<dbReference type="EMBL" id="JACYCF010000018">
    <property type="protein sequence ID" value="KAF8751245.1"/>
    <property type="molecule type" value="Genomic_DNA"/>
</dbReference>
<comment type="caution">
    <text evidence="4">The sequence shown here is derived from an EMBL/GenBank/DDBJ whole genome shotgun (WGS) entry which is preliminary data.</text>
</comment>
<name>A0A8H7M2A6_9AGAM</name>
<evidence type="ECO:0000313" key="5">
    <source>
        <dbReference type="Proteomes" id="UP000614334"/>
    </source>
</evidence>
<dbReference type="PIRSF" id="PIRSF001221">
    <property type="entry name" value="Amidase_fungi"/>
    <property type="match status" value="1"/>
</dbReference>
<evidence type="ECO:0000313" key="4">
    <source>
        <dbReference type="EMBL" id="KAF8751245.1"/>
    </source>
</evidence>
<dbReference type="GO" id="GO:0016787">
    <property type="term" value="F:hydrolase activity"/>
    <property type="evidence" value="ECO:0007669"/>
    <property type="project" value="UniProtKB-KW"/>
</dbReference>
<comment type="similarity">
    <text evidence="1">Belongs to the amidase family.</text>
</comment>
<dbReference type="InterPro" id="IPR036928">
    <property type="entry name" value="AS_sf"/>
</dbReference>
<gene>
    <name evidence="4" type="ORF">RHS01_08666</name>
</gene>
<evidence type="ECO:0000256" key="1">
    <source>
        <dbReference type="ARBA" id="ARBA00009199"/>
    </source>
</evidence>
<reference evidence="4" key="1">
    <citation type="submission" date="2020-09" db="EMBL/GenBank/DDBJ databases">
        <title>Comparative genome analyses of four rice-infecting Rhizoctonia solani isolates reveal extensive enrichment of homogalacturonan modification genes.</title>
        <authorList>
            <person name="Lee D.-Y."/>
            <person name="Jeon J."/>
            <person name="Kim K.-T."/>
            <person name="Cheong K."/>
            <person name="Song H."/>
            <person name="Choi G."/>
            <person name="Ko J."/>
            <person name="Opiyo S.O."/>
            <person name="Zuo S."/>
            <person name="Madhav S."/>
            <person name="Lee Y.-H."/>
            <person name="Wang G.-L."/>
        </authorList>
    </citation>
    <scope>NUCLEOTIDE SEQUENCE</scope>
    <source>
        <strain evidence="4">AG1-IA B2</strain>
    </source>
</reference>
<dbReference type="InterPro" id="IPR023631">
    <property type="entry name" value="Amidase_dom"/>
</dbReference>
<dbReference type="PANTHER" id="PTHR46072">
    <property type="entry name" value="AMIDASE-RELATED-RELATED"/>
    <property type="match status" value="1"/>
</dbReference>
<accession>A0A8H7M2A6</accession>
<organism evidence="4 5">
    <name type="scientific">Rhizoctonia solani</name>
    <dbReference type="NCBI Taxonomy" id="456999"/>
    <lineage>
        <taxon>Eukaryota</taxon>
        <taxon>Fungi</taxon>
        <taxon>Dikarya</taxon>
        <taxon>Basidiomycota</taxon>
        <taxon>Agaricomycotina</taxon>
        <taxon>Agaricomycetes</taxon>
        <taxon>Cantharellales</taxon>
        <taxon>Ceratobasidiaceae</taxon>
        <taxon>Rhizoctonia</taxon>
    </lineage>
</organism>
<keyword evidence="2" id="KW-0378">Hydrolase</keyword>
<feature type="domain" description="Amidase" evidence="3">
    <location>
        <begin position="267"/>
        <end position="576"/>
    </location>
</feature>
<dbReference type="SUPFAM" id="SSF75304">
    <property type="entry name" value="Amidase signature (AS) enzymes"/>
    <property type="match status" value="2"/>
</dbReference>
<evidence type="ECO:0000259" key="3">
    <source>
        <dbReference type="Pfam" id="PF01425"/>
    </source>
</evidence>
<dbReference type="Gene3D" id="3.90.1300.10">
    <property type="entry name" value="Amidase signature (AS) domain"/>
    <property type="match status" value="1"/>
</dbReference>
<feature type="domain" description="Amidase" evidence="3">
    <location>
        <begin position="87"/>
        <end position="244"/>
    </location>
</feature>